<dbReference type="GO" id="GO:0051537">
    <property type="term" value="F:2 iron, 2 sulfur cluster binding"/>
    <property type="evidence" value="ECO:0007669"/>
    <property type="project" value="TreeGrafter"/>
</dbReference>
<dbReference type="GO" id="GO:0004322">
    <property type="term" value="F:ferroxidase activity"/>
    <property type="evidence" value="ECO:0007669"/>
    <property type="project" value="TreeGrafter"/>
</dbReference>
<evidence type="ECO:0000256" key="3">
    <source>
        <dbReference type="ARBA" id="ARBA00023004"/>
    </source>
</evidence>
<organism evidence="4 5">
    <name type="scientific">Vanilla planifolia</name>
    <name type="common">Vanilla</name>
    <dbReference type="NCBI Taxonomy" id="51239"/>
    <lineage>
        <taxon>Eukaryota</taxon>
        <taxon>Viridiplantae</taxon>
        <taxon>Streptophyta</taxon>
        <taxon>Embryophyta</taxon>
        <taxon>Tracheophyta</taxon>
        <taxon>Spermatophyta</taxon>
        <taxon>Magnoliopsida</taxon>
        <taxon>Liliopsida</taxon>
        <taxon>Asparagales</taxon>
        <taxon>Orchidaceae</taxon>
        <taxon>Vanilloideae</taxon>
        <taxon>Vanilleae</taxon>
        <taxon>Vanilla</taxon>
    </lineage>
</organism>
<dbReference type="GO" id="GO:0008198">
    <property type="term" value="F:ferrous iron binding"/>
    <property type="evidence" value="ECO:0007669"/>
    <property type="project" value="TreeGrafter"/>
</dbReference>
<comment type="similarity">
    <text evidence="1">Belongs to the frataxin family.</text>
</comment>
<proteinExistence type="inferred from homology"/>
<dbReference type="GO" id="GO:0006826">
    <property type="term" value="P:iron ion transport"/>
    <property type="evidence" value="ECO:0007669"/>
    <property type="project" value="UniProtKB-KW"/>
</dbReference>
<keyword evidence="3" id="KW-0408">Iron</keyword>
<dbReference type="GO" id="GO:0005739">
    <property type="term" value="C:mitochondrion"/>
    <property type="evidence" value="ECO:0007669"/>
    <property type="project" value="TreeGrafter"/>
</dbReference>
<comment type="caution">
    <text evidence="4">The sequence shown here is derived from an EMBL/GenBank/DDBJ whole genome shotgun (WGS) entry which is preliminary data.</text>
</comment>
<evidence type="ECO:0000256" key="1">
    <source>
        <dbReference type="ARBA" id="ARBA00008183"/>
    </source>
</evidence>
<dbReference type="PANTHER" id="PTHR16821">
    <property type="entry name" value="FRATAXIN"/>
    <property type="match status" value="1"/>
</dbReference>
<dbReference type="Gene3D" id="3.30.920.10">
    <property type="entry name" value="Frataxin/CyaY"/>
    <property type="match status" value="1"/>
</dbReference>
<keyword evidence="5" id="KW-1185">Reference proteome</keyword>
<dbReference type="PROSITE" id="PS01344">
    <property type="entry name" value="FRATAXIN_1"/>
    <property type="match status" value="1"/>
</dbReference>
<dbReference type="PROSITE" id="PS50810">
    <property type="entry name" value="FRATAXIN_2"/>
    <property type="match status" value="1"/>
</dbReference>
<keyword evidence="2" id="KW-0406">Ion transport</keyword>
<dbReference type="SUPFAM" id="SSF55387">
    <property type="entry name" value="Frataxin/Nqo15-like"/>
    <property type="match status" value="1"/>
</dbReference>
<accession>A0A835RDN8</accession>
<dbReference type="AlphaFoldDB" id="A0A835RDN8"/>
<dbReference type="Pfam" id="PF01491">
    <property type="entry name" value="Frataxin_Cyay"/>
    <property type="match status" value="1"/>
</dbReference>
<reference evidence="4 5" key="1">
    <citation type="journal article" date="2020" name="Nat. Food">
        <title>A phased Vanilla planifolia genome enables genetic improvement of flavour and production.</title>
        <authorList>
            <person name="Hasing T."/>
            <person name="Tang H."/>
            <person name="Brym M."/>
            <person name="Khazi F."/>
            <person name="Huang T."/>
            <person name="Chambers A.H."/>
        </authorList>
    </citation>
    <scope>NUCLEOTIDE SEQUENCE [LARGE SCALE GENOMIC DNA]</scope>
    <source>
        <tissue evidence="4">Leaf</tissue>
    </source>
</reference>
<evidence type="ECO:0000313" key="5">
    <source>
        <dbReference type="Proteomes" id="UP000636800"/>
    </source>
</evidence>
<keyword evidence="2" id="KW-0410">Iron transport</keyword>
<protein>
    <submittedName>
        <fullName evidence="4">Uncharacterized protein</fullName>
    </submittedName>
</protein>
<evidence type="ECO:0000256" key="2">
    <source>
        <dbReference type="ARBA" id="ARBA00022496"/>
    </source>
</evidence>
<keyword evidence="2" id="KW-0813">Transport</keyword>
<dbReference type="InterPro" id="IPR036524">
    <property type="entry name" value="Frataxin/CyaY_sf"/>
</dbReference>
<dbReference type="InterPro" id="IPR002908">
    <property type="entry name" value="Frataxin/CyaY"/>
</dbReference>
<evidence type="ECO:0000313" key="4">
    <source>
        <dbReference type="EMBL" id="KAG0489199.1"/>
    </source>
</evidence>
<dbReference type="GO" id="GO:0034986">
    <property type="term" value="F:iron chaperone activity"/>
    <property type="evidence" value="ECO:0007669"/>
    <property type="project" value="TreeGrafter"/>
</dbReference>
<dbReference type="SMART" id="SM01219">
    <property type="entry name" value="Frataxin_Cyay"/>
    <property type="match status" value="1"/>
</dbReference>
<dbReference type="GO" id="GO:0006879">
    <property type="term" value="P:intracellular iron ion homeostasis"/>
    <property type="evidence" value="ECO:0007669"/>
    <property type="project" value="TreeGrafter"/>
</dbReference>
<dbReference type="Proteomes" id="UP000636800">
    <property type="component" value="Chromosome 3"/>
</dbReference>
<sequence>MVSSSFPKLLFRRLLGGRLLPSVTRSYSSSASSFSSFSVFFSPILHAPKALGVIREADRLLCEFQSFSKWAFYCSHASQTDHQLGPAAIDYRILMSEDEFHKLADSTLYELQEKFENQVLTLKFGGLGTYVINKQTPNRQIWLSSPVREKLEDYFKIKKERWKGFNRFVKEYHKRKERIHREKIDRIQREKINLLKNNDVEGYLRMVQDAKSDRVRQLLKETEKYLQKLGSKLKDAKASSRRFEMEMEDGRAVENDEMDLFANDNEDESDQAQHYLESNEKNTICWLQVRSLLS</sequence>
<name>A0A835RDN8_VANPL</name>
<gene>
    <name evidence="4" type="ORF">HPP92_008010</name>
</gene>
<dbReference type="EMBL" id="JADCNL010000003">
    <property type="protein sequence ID" value="KAG0489199.1"/>
    <property type="molecule type" value="Genomic_DNA"/>
</dbReference>
<dbReference type="GO" id="GO:0016226">
    <property type="term" value="P:iron-sulfur cluster assembly"/>
    <property type="evidence" value="ECO:0007669"/>
    <property type="project" value="InterPro"/>
</dbReference>
<dbReference type="GO" id="GO:0008199">
    <property type="term" value="F:ferric iron binding"/>
    <property type="evidence" value="ECO:0007669"/>
    <property type="project" value="InterPro"/>
</dbReference>
<dbReference type="PANTHER" id="PTHR16821:SF2">
    <property type="entry name" value="FRATAXIN, MITOCHONDRIAL"/>
    <property type="match status" value="1"/>
</dbReference>
<dbReference type="InterPro" id="IPR020895">
    <property type="entry name" value="Frataxin_CS"/>
</dbReference>